<dbReference type="GeneID" id="54297157"/>
<keyword evidence="3" id="KW-1185">Reference proteome</keyword>
<dbReference type="RefSeq" id="XP_033402394.1">
    <property type="nucleotide sequence ID" value="XM_033539661.1"/>
</dbReference>
<evidence type="ECO:0000313" key="3">
    <source>
        <dbReference type="Proteomes" id="UP000799438"/>
    </source>
</evidence>
<dbReference type="Proteomes" id="UP000799438">
    <property type="component" value="Unassembled WGS sequence"/>
</dbReference>
<dbReference type="EMBL" id="ML995475">
    <property type="protein sequence ID" value="KAF2146685.1"/>
    <property type="molecule type" value="Genomic_DNA"/>
</dbReference>
<protein>
    <submittedName>
        <fullName evidence="2">Uncharacterized protein</fullName>
    </submittedName>
</protein>
<evidence type="ECO:0000313" key="2">
    <source>
        <dbReference type="EMBL" id="KAF2146685.1"/>
    </source>
</evidence>
<sequence length="76" mass="7891">MEERQPASPPRTTPHTQHALAAQVPGTARAGSALSHSGSFAGRQAGKQAPDKNNNDNGNDLRLKEGSCRTASQPAS</sequence>
<feature type="region of interest" description="Disordered" evidence="1">
    <location>
        <begin position="1"/>
        <end position="76"/>
    </location>
</feature>
<accession>A0A6A6BTT9</accession>
<name>A0A6A6BTT9_9PEZI</name>
<proteinExistence type="predicted"/>
<dbReference type="AlphaFoldDB" id="A0A6A6BTT9"/>
<gene>
    <name evidence="2" type="ORF">K452DRAFT_282864</name>
</gene>
<reference evidence="2" key="1">
    <citation type="journal article" date="2020" name="Stud. Mycol.">
        <title>101 Dothideomycetes genomes: a test case for predicting lifestyles and emergence of pathogens.</title>
        <authorList>
            <person name="Haridas S."/>
            <person name="Albert R."/>
            <person name="Binder M."/>
            <person name="Bloem J."/>
            <person name="Labutti K."/>
            <person name="Salamov A."/>
            <person name="Andreopoulos B."/>
            <person name="Baker S."/>
            <person name="Barry K."/>
            <person name="Bills G."/>
            <person name="Bluhm B."/>
            <person name="Cannon C."/>
            <person name="Castanera R."/>
            <person name="Culley D."/>
            <person name="Daum C."/>
            <person name="Ezra D."/>
            <person name="Gonzalez J."/>
            <person name="Henrissat B."/>
            <person name="Kuo A."/>
            <person name="Liang C."/>
            <person name="Lipzen A."/>
            <person name="Lutzoni F."/>
            <person name="Magnuson J."/>
            <person name="Mondo S."/>
            <person name="Nolan M."/>
            <person name="Ohm R."/>
            <person name="Pangilinan J."/>
            <person name="Park H.-J."/>
            <person name="Ramirez L."/>
            <person name="Alfaro M."/>
            <person name="Sun H."/>
            <person name="Tritt A."/>
            <person name="Yoshinaga Y."/>
            <person name="Zwiers L.-H."/>
            <person name="Turgeon B."/>
            <person name="Goodwin S."/>
            <person name="Spatafora J."/>
            <person name="Crous P."/>
            <person name="Grigoriev I."/>
        </authorList>
    </citation>
    <scope>NUCLEOTIDE SEQUENCE</scope>
    <source>
        <strain evidence="2">CBS 121167</strain>
    </source>
</reference>
<feature type="compositionally biased region" description="Basic and acidic residues" evidence="1">
    <location>
        <begin position="49"/>
        <end position="67"/>
    </location>
</feature>
<evidence type="ECO:0000256" key="1">
    <source>
        <dbReference type="SAM" id="MobiDB-lite"/>
    </source>
</evidence>
<organism evidence="2 3">
    <name type="scientific">Aplosporella prunicola CBS 121167</name>
    <dbReference type="NCBI Taxonomy" id="1176127"/>
    <lineage>
        <taxon>Eukaryota</taxon>
        <taxon>Fungi</taxon>
        <taxon>Dikarya</taxon>
        <taxon>Ascomycota</taxon>
        <taxon>Pezizomycotina</taxon>
        <taxon>Dothideomycetes</taxon>
        <taxon>Dothideomycetes incertae sedis</taxon>
        <taxon>Botryosphaeriales</taxon>
        <taxon>Aplosporellaceae</taxon>
        <taxon>Aplosporella</taxon>
    </lineage>
</organism>